<evidence type="ECO:0000256" key="5">
    <source>
        <dbReference type="ARBA" id="ARBA00023136"/>
    </source>
</evidence>
<protein>
    <recommendedName>
        <fullName evidence="7">Palmitoyltransferase</fullName>
        <ecNumber evidence="7">2.3.1.225</ecNumber>
    </recommendedName>
</protein>
<keyword evidence="2 7" id="KW-0808">Transferase</keyword>
<dbReference type="InterPro" id="IPR039859">
    <property type="entry name" value="PFA4/ZDH16/20/ERF2-like"/>
</dbReference>
<comment type="subcellular location">
    <subcellularLocation>
        <location evidence="1">Membrane</location>
        <topology evidence="1">Multi-pass membrane protein</topology>
    </subcellularLocation>
</comment>
<comment type="caution">
    <text evidence="9">The sequence shown here is derived from an EMBL/GenBank/DDBJ whole genome shotgun (WGS) entry which is preliminary data.</text>
</comment>
<dbReference type="PROSITE" id="PS50216">
    <property type="entry name" value="DHHC"/>
    <property type="match status" value="1"/>
</dbReference>
<evidence type="ECO:0000313" key="9">
    <source>
        <dbReference type="EMBL" id="KAL0892562.1"/>
    </source>
</evidence>
<keyword evidence="3 7" id="KW-0812">Transmembrane</keyword>
<feature type="transmembrane region" description="Helical" evidence="7">
    <location>
        <begin position="203"/>
        <end position="223"/>
    </location>
</feature>
<keyword evidence="10" id="KW-1185">Reference proteome</keyword>
<evidence type="ECO:0000256" key="6">
    <source>
        <dbReference type="ARBA" id="ARBA00023315"/>
    </source>
</evidence>
<comment type="domain">
    <text evidence="7">The DHHC domain is required for palmitoyltransferase activity.</text>
</comment>
<organism evidence="9 10">
    <name type="scientific">Loxostege sticticalis</name>
    <name type="common">Beet webworm moth</name>
    <dbReference type="NCBI Taxonomy" id="481309"/>
    <lineage>
        <taxon>Eukaryota</taxon>
        <taxon>Metazoa</taxon>
        <taxon>Ecdysozoa</taxon>
        <taxon>Arthropoda</taxon>
        <taxon>Hexapoda</taxon>
        <taxon>Insecta</taxon>
        <taxon>Pterygota</taxon>
        <taxon>Neoptera</taxon>
        <taxon>Endopterygota</taxon>
        <taxon>Lepidoptera</taxon>
        <taxon>Glossata</taxon>
        <taxon>Ditrysia</taxon>
        <taxon>Pyraloidea</taxon>
        <taxon>Crambidae</taxon>
        <taxon>Pyraustinae</taxon>
        <taxon>Loxostege</taxon>
    </lineage>
</organism>
<feature type="transmembrane region" description="Helical" evidence="7">
    <location>
        <begin position="21"/>
        <end position="45"/>
    </location>
</feature>
<accession>A0ABR3I8H4</accession>
<keyword evidence="6 7" id="KW-0012">Acyltransferase</keyword>
<gene>
    <name evidence="9" type="ORF">ABMA27_015660</name>
</gene>
<evidence type="ECO:0000256" key="1">
    <source>
        <dbReference type="ARBA" id="ARBA00004141"/>
    </source>
</evidence>
<evidence type="ECO:0000256" key="2">
    <source>
        <dbReference type="ARBA" id="ARBA00022679"/>
    </source>
</evidence>
<evidence type="ECO:0000313" key="10">
    <source>
        <dbReference type="Proteomes" id="UP001549920"/>
    </source>
</evidence>
<feature type="transmembrane region" description="Helical" evidence="7">
    <location>
        <begin position="172"/>
        <end position="191"/>
    </location>
</feature>
<feature type="transmembrane region" description="Helical" evidence="7">
    <location>
        <begin position="139"/>
        <end position="156"/>
    </location>
</feature>
<dbReference type="InterPro" id="IPR001594">
    <property type="entry name" value="Palmitoyltrfase_DHHC"/>
</dbReference>
<sequence length="302" mass="35422">MRFHLSRMSWVCLYEKVQCSVILFLLTPGYFLFHMTVIRANLVALYNPGPVQHWCHFFMSCFFYINVFGNLIMATFTDTSLKKNFGSSYAFDGGTYCEICKKLRPPKSWHCPKCNVCILRRNHHCYFISRCIGMNNQRYFLLYLTYILISLVYSTYHDFFFVASEFENKLEFLVSIIPIMALTAPVVRLLLQGSYRVTDLYAFLLNLNLFLIVCFWTCVRYHWQNAIEGMTSYERVILERKNHPNARNTDEVPLIRKVGPGDWKKNLIKVFGTRWYLAILIPFADSPLPETEDACQKVVMGD</sequence>
<evidence type="ECO:0000256" key="3">
    <source>
        <dbReference type="ARBA" id="ARBA00022692"/>
    </source>
</evidence>
<evidence type="ECO:0000256" key="4">
    <source>
        <dbReference type="ARBA" id="ARBA00022989"/>
    </source>
</evidence>
<keyword evidence="4 7" id="KW-1133">Transmembrane helix</keyword>
<dbReference type="Pfam" id="PF01529">
    <property type="entry name" value="DHHC"/>
    <property type="match status" value="1"/>
</dbReference>
<proteinExistence type="inferred from homology"/>
<comment type="similarity">
    <text evidence="7">Belongs to the DHHC palmitoyltransferase family.</text>
</comment>
<evidence type="ECO:0000256" key="7">
    <source>
        <dbReference type="RuleBase" id="RU079119"/>
    </source>
</evidence>
<feature type="domain" description="Palmitoyltransferase DHHC" evidence="8">
    <location>
        <begin position="92"/>
        <end position="236"/>
    </location>
</feature>
<evidence type="ECO:0000259" key="8">
    <source>
        <dbReference type="Pfam" id="PF01529"/>
    </source>
</evidence>
<dbReference type="EMBL" id="JBEUOH010000007">
    <property type="protein sequence ID" value="KAL0892562.1"/>
    <property type="molecule type" value="Genomic_DNA"/>
</dbReference>
<name>A0ABR3I8H4_LOXSC</name>
<reference evidence="9 10" key="1">
    <citation type="submission" date="2024-06" db="EMBL/GenBank/DDBJ databases">
        <title>A chromosome-level genome assembly of beet webworm, Loxostege sticticalis.</title>
        <authorList>
            <person name="Zhang Y."/>
        </authorList>
    </citation>
    <scope>NUCLEOTIDE SEQUENCE [LARGE SCALE GENOMIC DNA]</scope>
    <source>
        <strain evidence="9">AQ026</strain>
        <tissue evidence="9">Whole body</tissue>
    </source>
</reference>
<dbReference type="EC" id="2.3.1.225" evidence="7"/>
<keyword evidence="5 7" id="KW-0472">Membrane</keyword>
<comment type="catalytic activity">
    <reaction evidence="7">
        <text>L-cysteinyl-[protein] + hexadecanoyl-CoA = S-hexadecanoyl-L-cysteinyl-[protein] + CoA</text>
        <dbReference type="Rhea" id="RHEA:36683"/>
        <dbReference type="Rhea" id="RHEA-COMP:10131"/>
        <dbReference type="Rhea" id="RHEA-COMP:11032"/>
        <dbReference type="ChEBI" id="CHEBI:29950"/>
        <dbReference type="ChEBI" id="CHEBI:57287"/>
        <dbReference type="ChEBI" id="CHEBI:57379"/>
        <dbReference type="ChEBI" id="CHEBI:74151"/>
        <dbReference type="EC" id="2.3.1.225"/>
    </reaction>
</comment>
<feature type="transmembrane region" description="Helical" evidence="7">
    <location>
        <begin position="57"/>
        <end position="76"/>
    </location>
</feature>
<dbReference type="PANTHER" id="PTHR12246">
    <property type="entry name" value="PALMITOYLTRANSFERASE ZDHHC16"/>
    <property type="match status" value="1"/>
</dbReference>
<dbReference type="Proteomes" id="UP001549920">
    <property type="component" value="Unassembled WGS sequence"/>
</dbReference>